<comment type="caution">
    <text evidence="11">The sequence shown here is derived from an EMBL/GenBank/DDBJ whole genome shotgun (WGS) entry which is preliminary data.</text>
</comment>
<evidence type="ECO:0000256" key="9">
    <source>
        <dbReference type="RuleBase" id="RU003679"/>
    </source>
</evidence>
<keyword evidence="6" id="KW-0325">Glycoprotein</keyword>
<comment type="catalytic activity">
    <reaction evidence="1 8">
        <text>Hydrolysis of terminal non-reducing beta-D-galactose residues in beta-D-galactosides.</text>
        <dbReference type="EC" id="3.2.1.23"/>
    </reaction>
</comment>
<reference evidence="11 12" key="1">
    <citation type="submission" date="2024-02" db="EMBL/GenBank/DDBJ databases">
        <title>Discinaceae phylogenomics.</title>
        <authorList>
            <person name="Dirks A.C."/>
            <person name="James T.Y."/>
        </authorList>
    </citation>
    <scope>NUCLEOTIDE SEQUENCE [LARGE SCALE GENOMIC DNA]</scope>
    <source>
        <strain evidence="11 12">ACD0624</strain>
    </source>
</reference>
<evidence type="ECO:0000256" key="7">
    <source>
        <dbReference type="ARBA" id="ARBA00023295"/>
    </source>
</evidence>
<evidence type="ECO:0000313" key="11">
    <source>
        <dbReference type="EMBL" id="KAL0636204.1"/>
    </source>
</evidence>
<dbReference type="PANTHER" id="PTHR23421">
    <property type="entry name" value="BETA-GALACTOSIDASE RELATED"/>
    <property type="match status" value="1"/>
</dbReference>
<dbReference type="Proteomes" id="UP001447188">
    <property type="component" value="Unassembled WGS sequence"/>
</dbReference>
<dbReference type="PROSITE" id="PS01182">
    <property type="entry name" value="GLYCOSYL_HYDROL_F35"/>
    <property type="match status" value="1"/>
</dbReference>
<evidence type="ECO:0000256" key="5">
    <source>
        <dbReference type="ARBA" id="ARBA00022801"/>
    </source>
</evidence>
<keyword evidence="5 8" id="KW-0378">Hydrolase</keyword>
<keyword evidence="12" id="KW-1185">Reference proteome</keyword>
<evidence type="ECO:0000256" key="1">
    <source>
        <dbReference type="ARBA" id="ARBA00001412"/>
    </source>
</evidence>
<evidence type="ECO:0000256" key="4">
    <source>
        <dbReference type="ARBA" id="ARBA00022729"/>
    </source>
</evidence>
<dbReference type="Pfam" id="PF10435">
    <property type="entry name" value="BetaGal_dom2"/>
    <property type="match status" value="1"/>
</dbReference>
<dbReference type="InterPro" id="IPR036833">
    <property type="entry name" value="BetaGal_dom3_sf"/>
</dbReference>
<dbReference type="Gene3D" id="3.20.20.80">
    <property type="entry name" value="Glycosidases"/>
    <property type="match status" value="1"/>
</dbReference>
<sequence length="979" mass="106983">MATIIKSVLTKTPRDATSLHVNGQPVFIFSGEFHYWRIPNPSLYLDIFQKIRATGFNTISIYFHWGFHSPNPDTFDFETGAHNLQPVFDAAKKAGLWIIARPGPYLHAETTAGGFPGWLINQPLEVRTNDPLYAKAWKAYIGKIGPIIARNQVTKGGPVILAQIENEYRTGDPYVFNGADGYMKDLSTHYRDAGIVVPIFHNDVNKNIKGGSWSPTKYPGVLDLYGVDSYPRGFDCANPQRNFNIDTSYYTHFSQVGYGGPSFTPEFQGGAFDPWAGPGYEKCAEMVGPEFVDVYYKNNVAQGMTMQSYYMTFGGTNWGHVATPVVYTSYDYGSGITEGRLLRDRANESKLLGLFTRATASLLHAPQVANSTSKTYTTNSAVYVTELRNSVENAGFYIVRSATTNSTDTKRFFLNIITSAGEFTVPSGSGLLVLEGRQTKIIPTDYKTGKTNILYSTAEIATWTVVDGKDIVLFYLKEGQAGEIAVSGITSGGITVSGAGSATSRLSKGSLVVEFVQAAGLTVVELPGAQFLLTNRPTAYQFWAPGINTAYHEAPQAQVLVSGPYLVRNATARGTTLDLVGDINKDTKLEVFANSTFSAITWNGETLSTNKTKYGSRVASLTGPILKQLVIPSLNSTSLTWKTIDSLPEIDPKFDDSTWVKADKMSSTNQYYPPKTLPVLYAGEYGYHTGNTIYRGRFSGTTPTGAPTGTTLEVWGGAAFGYTIWLNGVFLTYYGGTPDSAGFVTRTYSFPKVNPGENILVILADRMGYERDDGVFGSPHSTKKPRGIRAASLTGGGSFTSWTLQGNVGQETFDDVVRAPYNEDGLYAERIGAHFSGFDDSGWAVGSPMEGFQGPGVRFYRTTVTLNIPDGWDVPLGFFMKIKSGTTARVELFINGWQFGKYVSDIGPQTMFPVFPGIIHPRGVNTIAIALWGQHDVPVKFSELYIGALEVFKSGYGPVESEGLTPGYIPGRKKYEIKK</sequence>
<evidence type="ECO:0000256" key="8">
    <source>
        <dbReference type="RuleBase" id="RU000675"/>
    </source>
</evidence>
<dbReference type="InterPro" id="IPR025972">
    <property type="entry name" value="BetaGal_dom3"/>
</dbReference>
<dbReference type="InterPro" id="IPR037110">
    <property type="entry name" value="Betagal_dom2_sf"/>
</dbReference>
<dbReference type="InterPro" id="IPR018954">
    <property type="entry name" value="Betagal_dom2"/>
</dbReference>
<dbReference type="SUPFAM" id="SSF51011">
    <property type="entry name" value="Glycosyl hydrolase domain"/>
    <property type="match status" value="1"/>
</dbReference>
<dbReference type="EC" id="3.2.1.23" evidence="3 8"/>
<dbReference type="InterPro" id="IPR025300">
    <property type="entry name" value="BetaGal_jelly_roll_dom"/>
</dbReference>
<dbReference type="SUPFAM" id="SSF49785">
    <property type="entry name" value="Galactose-binding domain-like"/>
    <property type="match status" value="2"/>
</dbReference>
<evidence type="ECO:0000256" key="2">
    <source>
        <dbReference type="ARBA" id="ARBA00009809"/>
    </source>
</evidence>
<dbReference type="SUPFAM" id="SSF117100">
    <property type="entry name" value="Beta-galactosidase LacA, domain 3"/>
    <property type="match status" value="1"/>
</dbReference>
<dbReference type="Gene3D" id="2.60.390.10">
    <property type="entry name" value="Beta-galactosidase, domain 3"/>
    <property type="match status" value="1"/>
</dbReference>
<evidence type="ECO:0000313" key="12">
    <source>
        <dbReference type="Proteomes" id="UP001447188"/>
    </source>
</evidence>
<dbReference type="InterPro" id="IPR019801">
    <property type="entry name" value="Glyco_hydro_35_CS"/>
</dbReference>
<keyword evidence="7 8" id="KW-0326">Glycosidase</keyword>
<dbReference type="Gene3D" id="2.102.20.10">
    <property type="entry name" value="Beta-galactosidase, domain 2"/>
    <property type="match status" value="1"/>
</dbReference>
<dbReference type="InterPro" id="IPR031330">
    <property type="entry name" value="Gly_Hdrlase_35_cat"/>
</dbReference>
<comment type="similarity">
    <text evidence="2 9">Belongs to the glycosyl hydrolase 35 family.</text>
</comment>
<dbReference type="EMBL" id="JBBBZM010000055">
    <property type="protein sequence ID" value="KAL0636204.1"/>
    <property type="molecule type" value="Genomic_DNA"/>
</dbReference>
<dbReference type="Pfam" id="PF13363">
    <property type="entry name" value="BetaGal_dom3"/>
    <property type="match status" value="1"/>
</dbReference>
<proteinExistence type="inferred from homology"/>
<dbReference type="Pfam" id="PF01301">
    <property type="entry name" value="Glyco_hydro_35"/>
    <property type="match status" value="1"/>
</dbReference>
<dbReference type="SMART" id="SM01029">
    <property type="entry name" value="BetaGal_dom2"/>
    <property type="match status" value="1"/>
</dbReference>
<dbReference type="InterPro" id="IPR001944">
    <property type="entry name" value="Glycoside_Hdrlase_35"/>
</dbReference>
<evidence type="ECO:0000256" key="6">
    <source>
        <dbReference type="ARBA" id="ARBA00023180"/>
    </source>
</evidence>
<feature type="domain" description="Beta-galactosidase" evidence="10">
    <location>
        <begin position="361"/>
        <end position="542"/>
    </location>
</feature>
<dbReference type="Pfam" id="PF13364">
    <property type="entry name" value="BetaGal_ABD2"/>
    <property type="match status" value="2"/>
</dbReference>
<dbReference type="PRINTS" id="PR00742">
    <property type="entry name" value="GLHYDRLASE35"/>
</dbReference>
<keyword evidence="4" id="KW-0732">Signal</keyword>
<protein>
    <recommendedName>
        <fullName evidence="3 8">Beta-galactosidase</fullName>
        <ecNumber evidence="3 8">3.2.1.23</ecNumber>
    </recommendedName>
</protein>
<dbReference type="Gene3D" id="2.60.120.260">
    <property type="entry name" value="Galactose-binding domain-like"/>
    <property type="match status" value="2"/>
</dbReference>
<evidence type="ECO:0000259" key="10">
    <source>
        <dbReference type="SMART" id="SM01029"/>
    </source>
</evidence>
<dbReference type="InterPro" id="IPR008979">
    <property type="entry name" value="Galactose-bd-like_sf"/>
</dbReference>
<gene>
    <name evidence="11" type="ORF">Q9L58_004880</name>
</gene>
<name>A0ABR3GJU5_9PEZI</name>
<evidence type="ECO:0000256" key="3">
    <source>
        <dbReference type="ARBA" id="ARBA00012756"/>
    </source>
</evidence>
<accession>A0ABR3GJU5</accession>
<dbReference type="InterPro" id="IPR017853">
    <property type="entry name" value="GH"/>
</dbReference>
<organism evidence="11 12">
    <name type="scientific">Discina gigas</name>
    <dbReference type="NCBI Taxonomy" id="1032678"/>
    <lineage>
        <taxon>Eukaryota</taxon>
        <taxon>Fungi</taxon>
        <taxon>Dikarya</taxon>
        <taxon>Ascomycota</taxon>
        <taxon>Pezizomycotina</taxon>
        <taxon>Pezizomycetes</taxon>
        <taxon>Pezizales</taxon>
        <taxon>Discinaceae</taxon>
        <taxon>Discina</taxon>
    </lineage>
</organism>
<dbReference type="SUPFAM" id="SSF51445">
    <property type="entry name" value="(Trans)glycosidases"/>
    <property type="match status" value="1"/>
</dbReference>